<reference evidence="2 3" key="1">
    <citation type="journal article" date="2017" name="Int. J. Syst. Evol. Microbiol.">
        <title>Mycobacterium talmoniae sp. nov., a slowly growing mycobacterium isolated from human respiratory samples.</title>
        <authorList>
            <person name="Davidson R.M."/>
            <person name="DeGroote M.A."/>
            <person name="Marola J.L."/>
            <person name="Buss S."/>
            <person name="Jones V."/>
            <person name="McNeil M.R."/>
            <person name="Freifeld A.G."/>
            <person name="Elaine Epperson L."/>
            <person name="Hasan N.A."/>
            <person name="Jackson M."/>
            <person name="Iwen P.C."/>
            <person name="Salfinger M."/>
            <person name="Strong M."/>
        </authorList>
    </citation>
    <scope>NUCLEOTIDE SEQUENCE [LARGE SCALE GENOMIC DNA]</scope>
    <source>
        <strain evidence="2 3">ATCC BAA-2683</strain>
    </source>
</reference>
<proteinExistence type="predicted"/>
<dbReference type="Proteomes" id="UP000238296">
    <property type="component" value="Unassembled WGS sequence"/>
</dbReference>
<evidence type="ECO:0000313" key="3">
    <source>
        <dbReference type="Proteomes" id="UP000238296"/>
    </source>
</evidence>
<feature type="compositionally biased region" description="Polar residues" evidence="1">
    <location>
        <begin position="11"/>
        <end position="25"/>
    </location>
</feature>
<sequence>MARNDPVPAAATNSAAGPNPATSCAPTCRISTSSTSVLMPNTIRCAANPDRVAATVGRSSTVRAPYSQPVITR</sequence>
<protein>
    <submittedName>
        <fullName evidence="2">Uncharacterized protein</fullName>
    </submittedName>
</protein>
<organism evidence="2 3">
    <name type="scientific">Mycobacterium talmoniae</name>
    <dbReference type="NCBI Taxonomy" id="1858794"/>
    <lineage>
        <taxon>Bacteria</taxon>
        <taxon>Bacillati</taxon>
        <taxon>Actinomycetota</taxon>
        <taxon>Actinomycetes</taxon>
        <taxon>Mycobacteriales</taxon>
        <taxon>Mycobacteriaceae</taxon>
        <taxon>Mycobacterium</taxon>
    </lineage>
</organism>
<accession>A0A2S8BSU5</accession>
<dbReference type="EMBL" id="PPEA01000010">
    <property type="protein sequence ID" value="PQM49717.1"/>
    <property type="molecule type" value="Genomic_DNA"/>
</dbReference>
<evidence type="ECO:0000313" key="2">
    <source>
        <dbReference type="EMBL" id="PQM49717.1"/>
    </source>
</evidence>
<gene>
    <name evidence="2" type="ORF">C1Y40_00051</name>
</gene>
<dbReference type="AlphaFoldDB" id="A0A2S8BSU5"/>
<comment type="caution">
    <text evidence="2">The sequence shown here is derived from an EMBL/GenBank/DDBJ whole genome shotgun (WGS) entry which is preliminary data.</text>
</comment>
<evidence type="ECO:0000256" key="1">
    <source>
        <dbReference type="SAM" id="MobiDB-lite"/>
    </source>
</evidence>
<feature type="region of interest" description="Disordered" evidence="1">
    <location>
        <begin position="1"/>
        <end position="25"/>
    </location>
</feature>
<name>A0A2S8BSU5_9MYCO</name>